<dbReference type="InParanoid" id="A0A0C3CYT8"/>
<dbReference type="PANTHER" id="PTHR10073">
    <property type="entry name" value="DNA MISMATCH REPAIR PROTEIN MLH, PMS, MUTL"/>
    <property type="match status" value="1"/>
</dbReference>
<dbReference type="Pfam" id="PF01119">
    <property type="entry name" value="DNA_mis_repair"/>
    <property type="match status" value="1"/>
</dbReference>
<feature type="region of interest" description="Disordered" evidence="3">
    <location>
        <begin position="725"/>
        <end position="777"/>
    </location>
</feature>
<dbReference type="InterPro" id="IPR002099">
    <property type="entry name" value="MutL/Mlh/PMS"/>
</dbReference>
<dbReference type="InterPro" id="IPR020568">
    <property type="entry name" value="Ribosomal_Su5_D2-typ_SF"/>
</dbReference>
<dbReference type="GO" id="GO:0016887">
    <property type="term" value="F:ATP hydrolysis activity"/>
    <property type="evidence" value="ECO:0007669"/>
    <property type="project" value="InterPro"/>
</dbReference>
<reference evidence="5 6" key="1">
    <citation type="submission" date="2014-04" db="EMBL/GenBank/DDBJ databases">
        <authorList>
            <consortium name="DOE Joint Genome Institute"/>
            <person name="Kuo A."/>
            <person name="Martino E."/>
            <person name="Perotto S."/>
            <person name="Kohler A."/>
            <person name="Nagy L.G."/>
            <person name="Floudas D."/>
            <person name="Copeland A."/>
            <person name="Barry K.W."/>
            <person name="Cichocki N."/>
            <person name="Veneault-Fourrey C."/>
            <person name="LaButti K."/>
            <person name="Lindquist E.A."/>
            <person name="Lipzen A."/>
            <person name="Lundell T."/>
            <person name="Morin E."/>
            <person name="Murat C."/>
            <person name="Sun H."/>
            <person name="Tunlid A."/>
            <person name="Henrissat B."/>
            <person name="Grigoriev I.V."/>
            <person name="Hibbett D.S."/>
            <person name="Martin F."/>
            <person name="Nordberg H.P."/>
            <person name="Cantor M.N."/>
            <person name="Hua S.X."/>
        </authorList>
    </citation>
    <scope>NUCLEOTIDE SEQUENCE [LARGE SCALE GENOMIC DNA]</scope>
    <source>
        <strain evidence="5 6">Zn</strain>
    </source>
</reference>
<dbReference type="Gene3D" id="3.30.565.10">
    <property type="entry name" value="Histidine kinase-like ATPase, C-terminal domain"/>
    <property type="match status" value="1"/>
</dbReference>
<reference evidence="6" key="2">
    <citation type="submission" date="2015-01" db="EMBL/GenBank/DDBJ databases">
        <title>Evolutionary Origins and Diversification of the Mycorrhizal Mutualists.</title>
        <authorList>
            <consortium name="DOE Joint Genome Institute"/>
            <consortium name="Mycorrhizal Genomics Consortium"/>
            <person name="Kohler A."/>
            <person name="Kuo A."/>
            <person name="Nagy L.G."/>
            <person name="Floudas D."/>
            <person name="Copeland A."/>
            <person name="Barry K.W."/>
            <person name="Cichocki N."/>
            <person name="Veneault-Fourrey C."/>
            <person name="LaButti K."/>
            <person name="Lindquist E.A."/>
            <person name="Lipzen A."/>
            <person name="Lundell T."/>
            <person name="Morin E."/>
            <person name="Murat C."/>
            <person name="Riley R."/>
            <person name="Ohm R."/>
            <person name="Sun H."/>
            <person name="Tunlid A."/>
            <person name="Henrissat B."/>
            <person name="Grigoriev I.V."/>
            <person name="Hibbett D.S."/>
            <person name="Martin F."/>
        </authorList>
    </citation>
    <scope>NUCLEOTIDE SEQUENCE [LARGE SCALE GENOMIC DNA]</scope>
    <source>
        <strain evidence="6">Zn</strain>
    </source>
</reference>
<protein>
    <recommendedName>
        <fullName evidence="4">DNA mismatch repair protein S5 domain-containing protein</fullName>
    </recommendedName>
</protein>
<evidence type="ECO:0000256" key="2">
    <source>
        <dbReference type="ARBA" id="ARBA00022763"/>
    </source>
</evidence>
<sequence length="861" mass="95376">MAITALPPTTIRFLNSAQVLTTPVLLVKELIDNAIDAKATSIDIIISPNTLDKVEVRDNGHGIQPDDLDALGRHGYTSKLRSFEELKFLGGDTLGFRGQALASAVEFGKVTVTTKTEGELVATIVKLKVAGGVDHQTRASHPVGTTVCVENFMAKLPVRKMAFEKEATKSMAKINRLLQAYALARRSIKFNLKVSNNGKESWAFIPHPSGDVRDTVLRVIGRGTAQQCFEATMPCDEAKQARDLISEVGTKHAIKPKHFTMSAFLPYPQADPSKIGGGQFLSVDSRPVSHEKGTMKKIITIFKKYIRIALNDMEGKSKSPFICLNIQCPEASYDANVEPAKDDVLFGNEYLVLETAEKLFRAVYGQCGAEPIPSASRSPAVVHNVVERPVDSETGTSSGIIGQHSSLTASVNVQSREVQSSPFHPIPLRSGEPEILESVYTNQGPNENRTRWVFDMSEDFTEEAESHYNEQNRNKNNKASQASVLHQIQQERGMGLNPWSIAKKSLHSAAEPRTSTSTNSTSKIKPTVLEFHRLRESEPATLKSNYKGQETMCSKSHHRLPTSNESDLMFLNNGQPLQQICETDFIAARSSVQDALISPPATQLSKYSSRVGTSKPFVSPFKFANNNVQSNGVRQTKLLPIHTIPSAANNNVQQNISDNSDLAWAMDFEMRKGEATRRRRQDFRKLRAAKNEPTVLKKSRSSPHKYRYNAAVTSLEVDQLSFRSGAQDQANNSSQPLLPDDDPRVYFKGTQQSPGFQIETSADLQKSRHTKSKRPSLETIPGKDQLQQLIQSIPIELNTLQQVTLILEKYNTSEDGFSGLSLARDDISEITRRLQAVVISWLHDSDGREIDIEYKFGNISS</sequence>
<dbReference type="InterPro" id="IPR036890">
    <property type="entry name" value="HATPase_C_sf"/>
</dbReference>
<comment type="similarity">
    <text evidence="1">Belongs to the DNA mismatch repair MutL/HexB family.</text>
</comment>
<dbReference type="InterPro" id="IPR038973">
    <property type="entry name" value="MutL/Mlh/Pms-like"/>
</dbReference>
<evidence type="ECO:0000313" key="6">
    <source>
        <dbReference type="Proteomes" id="UP000054321"/>
    </source>
</evidence>
<dbReference type="GO" id="GO:0030983">
    <property type="term" value="F:mismatched DNA binding"/>
    <property type="evidence" value="ECO:0007669"/>
    <property type="project" value="InterPro"/>
</dbReference>
<gene>
    <name evidence="5" type="ORF">OIDMADRAFT_143608</name>
</gene>
<feature type="domain" description="DNA mismatch repair protein S5" evidence="4">
    <location>
        <begin position="216"/>
        <end position="365"/>
    </location>
</feature>
<feature type="region of interest" description="Disordered" evidence="3">
    <location>
        <begin position="463"/>
        <end position="484"/>
    </location>
</feature>
<dbReference type="Pfam" id="PF13589">
    <property type="entry name" value="HATPase_c_3"/>
    <property type="match status" value="1"/>
</dbReference>
<feature type="compositionally biased region" description="Polar residues" evidence="3">
    <location>
        <begin position="749"/>
        <end position="764"/>
    </location>
</feature>
<dbReference type="SMART" id="SM01340">
    <property type="entry name" value="DNA_mis_repair"/>
    <property type="match status" value="1"/>
</dbReference>
<dbReference type="EMBL" id="KN832873">
    <property type="protein sequence ID" value="KIN04169.1"/>
    <property type="molecule type" value="Genomic_DNA"/>
</dbReference>
<dbReference type="AlphaFoldDB" id="A0A0C3CYT8"/>
<dbReference type="NCBIfam" id="TIGR00585">
    <property type="entry name" value="mutl"/>
    <property type="match status" value="1"/>
</dbReference>
<organism evidence="5 6">
    <name type="scientific">Oidiodendron maius (strain Zn)</name>
    <dbReference type="NCBI Taxonomy" id="913774"/>
    <lineage>
        <taxon>Eukaryota</taxon>
        <taxon>Fungi</taxon>
        <taxon>Dikarya</taxon>
        <taxon>Ascomycota</taxon>
        <taxon>Pezizomycotina</taxon>
        <taxon>Leotiomycetes</taxon>
        <taxon>Leotiomycetes incertae sedis</taxon>
        <taxon>Myxotrichaceae</taxon>
        <taxon>Oidiodendron</taxon>
    </lineage>
</organism>
<dbReference type="SUPFAM" id="SSF54211">
    <property type="entry name" value="Ribosomal protein S5 domain 2-like"/>
    <property type="match status" value="1"/>
</dbReference>
<evidence type="ECO:0000256" key="1">
    <source>
        <dbReference type="ARBA" id="ARBA00006082"/>
    </source>
</evidence>
<name>A0A0C3CYT8_OIDMZ</name>
<dbReference type="Proteomes" id="UP000054321">
    <property type="component" value="Unassembled WGS sequence"/>
</dbReference>
<evidence type="ECO:0000256" key="3">
    <source>
        <dbReference type="SAM" id="MobiDB-lite"/>
    </source>
</evidence>
<dbReference type="HOGENOM" id="CLU_011171_2_0_1"/>
<dbReference type="InterPro" id="IPR014721">
    <property type="entry name" value="Ribsml_uS5_D2-typ_fold_subgr"/>
</dbReference>
<dbReference type="GO" id="GO:0006298">
    <property type="term" value="P:mismatch repair"/>
    <property type="evidence" value="ECO:0007669"/>
    <property type="project" value="InterPro"/>
</dbReference>
<dbReference type="PANTHER" id="PTHR10073:SF41">
    <property type="entry name" value="MISMATCH REPAIR PROTEIN, PUTATIVE (AFU_ORTHOLOGUE AFUA_8G05820)-RELATED"/>
    <property type="match status" value="1"/>
</dbReference>
<dbReference type="SUPFAM" id="SSF55874">
    <property type="entry name" value="ATPase domain of HSP90 chaperone/DNA topoisomerase II/histidine kinase"/>
    <property type="match status" value="1"/>
</dbReference>
<accession>A0A0C3CYT8</accession>
<feature type="compositionally biased region" description="Polar residues" evidence="3">
    <location>
        <begin position="725"/>
        <end position="736"/>
    </location>
</feature>
<dbReference type="FunCoup" id="A0A0C3CYT8">
    <property type="interactions" value="74"/>
</dbReference>
<keyword evidence="6" id="KW-1185">Reference proteome</keyword>
<proteinExistence type="inferred from homology"/>
<keyword evidence="2" id="KW-0227">DNA damage</keyword>
<dbReference type="InterPro" id="IPR013507">
    <property type="entry name" value="DNA_mismatch_S5_2-like"/>
</dbReference>
<evidence type="ECO:0000313" key="5">
    <source>
        <dbReference type="EMBL" id="KIN04169.1"/>
    </source>
</evidence>
<evidence type="ECO:0000259" key="4">
    <source>
        <dbReference type="SMART" id="SM01340"/>
    </source>
</evidence>
<dbReference type="FunFam" id="3.30.565.10:FF:000017">
    <property type="entry name" value="PMS1 homolog 1, mismatch repair system component"/>
    <property type="match status" value="1"/>
</dbReference>
<feature type="compositionally biased region" description="Basic and acidic residues" evidence="3">
    <location>
        <begin position="464"/>
        <end position="473"/>
    </location>
</feature>
<dbReference type="GO" id="GO:0005524">
    <property type="term" value="F:ATP binding"/>
    <property type="evidence" value="ECO:0007669"/>
    <property type="project" value="InterPro"/>
</dbReference>
<dbReference type="GO" id="GO:0032389">
    <property type="term" value="C:MutLalpha complex"/>
    <property type="evidence" value="ECO:0007669"/>
    <property type="project" value="TreeGrafter"/>
</dbReference>
<dbReference type="Gene3D" id="3.30.230.10">
    <property type="match status" value="1"/>
</dbReference>
<dbReference type="GO" id="GO:0140664">
    <property type="term" value="F:ATP-dependent DNA damage sensor activity"/>
    <property type="evidence" value="ECO:0007669"/>
    <property type="project" value="InterPro"/>
</dbReference>
<dbReference type="OrthoDB" id="10263226at2759"/>
<dbReference type="STRING" id="913774.A0A0C3CYT8"/>
<dbReference type="GO" id="GO:0061982">
    <property type="term" value="P:meiosis I cell cycle process"/>
    <property type="evidence" value="ECO:0007669"/>
    <property type="project" value="UniProtKB-ARBA"/>
</dbReference>